<keyword evidence="1" id="KW-0805">Transcription regulation</keyword>
<evidence type="ECO:0000256" key="2">
    <source>
        <dbReference type="ARBA" id="ARBA00023125"/>
    </source>
</evidence>
<organism evidence="6 7">
    <name type="scientific">Phytomonospora endophytica</name>
    <dbReference type="NCBI Taxonomy" id="714109"/>
    <lineage>
        <taxon>Bacteria</taxon>
        <taxon>Bacillati</taxon>
        <taxon>Actinomycetota</taxon>
        <taxon>Actinomycetes</taxon>
        <taxon>Micromonosporales</taxon>
        <taxon>Micromonosporaceae</taxon>
        <taxon>Phytomonospora</taxon>
    </lineage>
</organism>
<dbReference type="PANTHER" id="PTHR30055:SF234">
    <property type="entry name" value="HTH-TYPE TRANSCRIPTIONAL REGULATOR BETI"/>
    <property type="match status" value="1"/>
</dbReference>
<dbReference type="AlphaFoldDB" id="A0A841FF80"/>
<reference evidence="6 7" key="1">
    <citation type="submission" date="2020-08" db="EMBL/GenBank/DDBJ databases">
        <title>Genomic Encyclopedia of Type Strains, Phase IV (KMG-IV): sequencing the most valuable type-strain genomes for metagenomic binning, comparative biology and taxonomic classification.</title>
        <authorList>
            <person name="Goeker M."/>
        </authorList>
    </citation>
    <scope>NUCLEOTIDE SEQUENCE [LARGE SCALE GENOMIC DNA]</scope>
    <source>
        <strain evidence="6 7">YIM 65646</strain>
    </source>
</reference>
<evidence type="ECO:0000256" key="4">
    <source>
        <dbReference type="PROSITE-ProRule" id="PRU00335"/>
    </source>
</evidence>
<keyword evidence="7" id="KW-1185">Reference proteome</keyword>
<dbReference type="PROSITE" id="PS50977">
    <property type="entry name" value="HTH_TETR_2"/>
    <property type="match status" value="1"/>
</dbReference>
<dbReference type="InterPro" id="IPR050109">
    <property type="entry name" value="HTH-type_TetR-like_transc_reg"/>
</dbReference>
<gene>
    <name evidence="6" type="ORF">HNR73_000064</name>
</gene>
<keyword evidence="2 4" id="KW-0238">DNA-binding</keyword>
<name>A0A841FF80_9ACTN</name>
<dbReference type="EMBL" id="JACHGT010000001">
    <property type="protein sequence ID" value="MBB6032222.1"/>
    <property type="molecule type" value="Genomic_DNA"/>
</dbReference>
<comment type="caution">
    <text evidence="6">The sequence shown here is derived from an EMBL/GenBank/DDBJ whole genome shotgun (WGS) entry which is preliminary data.</text>
</comment>
<accession>A0A841FF80</accession>
<dbReference type="GO" id="GO:0000976">
    <property type="term" value="F:transcription cis-regulatory region binding"/>
    <property type="evidence" value="ECO:0007669"/>
    <property type="project" value="TreeGrafter"/>
</dbReference>
<protein>
    <submittedName>
        <fullName evidence="6">AcrR family transcriptional regulator</fullName>
    </submittedName>
</protein>
<evidence type="ECO:0000313" key="6">
    <source>
        <dbReference type="EMBL" id="MBB6032222.1"/>
    </source>
</evidence>
<feature type="domain" description="HTH tetR-type" evidence="5">
    <location>
        <begin position="7"/>
        <end position="67"/>
    </location>
</feature>
<dbReference type="Pfam" id="PF00440">
    <property type="entry name" value="TetR_N"/>
    <property type="match status" value="1"/>
</dbReference>
<dbReference type="SUPFAM" id="SSF46689">
    <property type="entry name" value="Homeodomain-like"/>
    <property type="match status" value="1"/>
</dbReference>
<sequence length="233" mass="25389">MPRIDRLTRADAILDTARELLLRHGYRKVSVDDVAKGAAVGKGTLYLHWRTREHLFLAVAAREAAAMTDAVAAAIAADPGEVALHRYMRRFFVEAMRRPVLRAVFTRDADTLDKLVADPSRRPLQGAKTLASAEYLALLGEAGLLRHDLSPAELDYTLPTVVYGFFAIEPFLPAGLPLDLDAKADRLADVLRRTFEPADDPGPGPRAAIAPRAAAVFTALADGYRVLAYGDDD</sequence>
<evidence type="ECO:0000256" key="3">
    <source>
        <dbReference type="ARBA" id="ARBA00023163"/>
    </source>
</evidence>
<dbReference type="InterPro" id="IPR001647">
    <property type="entry name" value="HTH_TetR"/>
</dbReference>
<dbReference type="PANTHER" id="PTHR30055">
    <property type="entry name" value="HTH-TYPE TRANSCRIPTIONAL REGULATOR RUTR"/>
    <property type="match status" value="1"/>
</dbReference>
<dbReference type="RefSeq" id="WP_184785151.1">
    <property type="nucleotide sequence ID" value="NZ_BONT01000062.1"/>
</dbReference>
<dbReference type="InterPro" id="IPR009057">
    <property type="entry name" value="Homeodomain-like_sf"/>
</dbReference>
<feature type="DNA-binding region" description="H-T-H motif" evidence="4">
    <location>
        <begin position="30"/>
        <end position="49"/>
    </location>
</feature>
<keyword evidence="3" id="KW-0804">Transcription</keyword>
<dbReference type="PRINTS" id="PR00455">
    <property type="entry name" value="HTHTETR"/>
</dbReference>
<dbReference type="Proteomes" id="UP000548476">
    <property type="component" value="Unassembled WGS sequence"/>
</dbReference>
<evidence type="ECO:0000313" key="7">
    <source>
        <dbReference type="Proteomes" id="UP000548476"/>
    </source>
</evidence>
<proteinExistence type="predicted"/>
<dbReference type="GO" id="GO:0003700">
    <property type="term" value="F:DNA-binding transcription factor activity"/>
    <property type="evidence" value="ECO:0007669"/>
    <property type="project" value="TreeGrafter"/>
</dbReference>
<evidence type="ECO:0000256" key="1">
    <source>
        <dbReference type="ARBA" id="ARBA00023015"/>
    </source>
</evidence>
<evidence type="ECO:0000259" key="5">
    <source>
        <dbReference type="PROSITE" id="PS50977"/>
    </source>
</evidence>
<dbReference type="Gene3D" id="1.10.357.10">
    <property type="entry name" value="Tetracycline Repressor, domain 2"/>
    <property type="match status" value="1"/>
</dbReference>